<comment type="similarity">
    <text evidence="1">Belongs to the VPS13 family.</text>
</comment>
<feature type="region of interest" description="Disordered" evidence="4">
    <location>
        <begin position="469"/>
        <end position="488"/>
    </location>
</feature>
<dbReference type="OrthoDB" id="428159at2759"/>
<evidence type="ECO:0000256" key="3">
    <source>
        <dbReference type="ARBA" id="ARBA00023055"/>
    </source>
</evidence>
<organism evidence="9 10">
    <name type="scientific">Rhodotorula graminis (strain WP1)</name>
    <dbReference type="NCBI Taxonomy" id="578459"/>
    <lineage>
        <taxon>Eukaryota</taxon>
        <taxon>Fungi</taxon>
        <taxon>Dikarya</taxon>
        <taxon>Basidiomycota</taxon>
        <taxon>Pucciniomycotina</taxon>
        <taxon>Microbotryomycetes</taxon>
        <taxon>Sporidiobolales</taxon>
        <taxon>Sporidiobolaceae</taxon>
        <taxon>Rhodotorula</taxon>
    </lineage>
</organism>
<evidence type="ECO:0000259" key="6">
    <source>
        <dbReference type="Pfam" id="PF25033"/>
    </source>
</evidence>
<sequence length="3227" mass="356959">MCVAPSLPPASRVPSPPCHPDRSTSRAATHSPLCLSHSQVDNLNTNQLNVGIWSGDVKLRNLRLKKEALDKFRLPVDVVEGYLGDLTLSIPWSNLGGKPVRVLVENVYLLAVPTDSSKATPEEDAARAQAAKLDKLEGAEMLSSGGTAGMSAEDEQKSQSFTASLINKIVDNLQIEIRNIHVRYEDKLSVPGHPFSVGLTLARFSAVSTDANWQPAYITNAKGGVHKLATLDSLAVYFDTDAPSLAGHDIADAIVKFTDGIARDGHTPSHQFVLKPVSGTGRLVMNKKVDAHTPKTDAELMFQELGFVLDGDQYRDALSMVDLFHFYIRQREYRSYRPPQKEIEHNRNRALWHFAINAIKSEVHDKHRRWSWAYFAERRDDRKAYVNLFKHKSLGTIGVEVRPQESQELVDLEKKLGYTDIRLYRSIARSELRKERLEHPTVVKPKQQTAAGKATSWLGSWVGLGGGAGGGAAADEHEAEDAATGLSEEQRKELYRAIDWDEKDAMANTVDYPEDTLLLRVKAQLETGSFALRTDPHGAAKDLIALHFDDLRLDVGQRPENFEATLALGGLRVTDGTCPNSLHEQVVRVKEVTGVEEENAATEADKALGLWAMQRNPFFSLKFEHSPLDKRADNALAVRLRHTEIVYHRGYVEAIFAFFKPPESQLESVGALIDVASETLEGIRKETRAGLEYALQAHKTVDVHLDLQAPIIIIPEDMTVKDCQHVVLDAGHISVESSLADQSSLDAVKAKEREEYGEEDYKRLESLMYDRFYVKLEDAQLLMGPSLQVCLDELDTKGGHKHGAAGELHILERTSLKFLAQNCIVASAPNLTRFKISGSLPTLQVNFSDRKYKSLMRMIDVALPKFDDPNAAPPSRPSIDPAPRHTSFARSRSRVPGEGDEDITVGHDTDEEASDDEQEDADDDKEGGRDQFYEAPDIADGKQNVHQKTFEFSFSVDRVQASIFRSNPDPAKPDRLLVNAVLEGFQLGFELRPYDMSVDVLLRSLYLEDKMTTQQSDFRHLVTSEKLEGGHEQDLVRIRYQGVQKASPEFQTVHEGFDKTVDVEMSTLNVVVTRSSILFLFDWVMTTFTDPNDAAAPQQPTVEAGNGQGLDGDASGDEVGSDKLRVKVKLTSINLILNEDGLRLATLSLSAADVSVLLRAPTMRVAARLGNLSLDDDFSAAAPQEMLTIQGDELADLRYETYDPSDKSTYPGYDTSVHLRSGSLRFTFRTEPVHRILVFFTQFGRMKAVYDAATQAAAQRATEMQTMIPKMHYDILVKTPIVVFPHEHGDRDEQAGSAAAVVPEDTITARLGELSLKNALEVTHEQVITKISFGLHEVGLESSLYHDGEAHKLPVLDGVRIDVDVTLYQNIDPTKDLESPATVIDARLSDVKMKLTQAQYGVLIHLAQSIPSAFALGGDEDLGEEGAAMLEATPAPSPPRLASGESVPSKGVLPSVPEDGQVVDLLPELPRVAKTATGGEVKLTATLDLTFAVGTVYLELFTEAATTVGSLEEASLARFALNDTGVKYRMLTNGSMEAEVAIRSFTVHDTRPARLTKFREIIPATKHSGHQFMIHFTQSGGADKSSIANVTVDSPKVIFSLDPVFALLDFAMSAFQKTKAELEAAAEDDDDGVDEGLKEADEQKVDSSPANAGTFAFRLNVVSPTIILLEDPAKADSEAVVLSLSQLQMSQQGTLALTVGRMGMFLCRMDRPKENIRVLDDVDLILSMDSRIDGGRQVTNIDIGIQPLILRVSFRDILLINSIVNRAIELSNRNTPSPPPPDETPARPAIDSTPSGKVRPRSKSDATSRRKSRSGATTTKASREALLQAQVIVTKETLRATVDGLQLIVIGDLHDLPVLDLKAGKFTAKAKDWSTDLDASVLIKPFINYFNLKVSHWEPLMDPWEFGVNVTKSVSTGLLAVNVSSKKRLELNITSSFIELATTTLSILDREGEQVFKKARGSNAPFLVKNRTGYPISLWSEGAEHGAQGHRLDDGADAPWRFDDWRTTRENVSASTHNSLSVVFDGLGWDRLKHVFVDREGEHIHALRPKMDKVTHRLLCDVKLVDNVKVVTLRSTFLVENKSLVNAEMVIVDQHGKKASQVYKIPPGGECAVPILSAYHDRIRLRPDPGFGYAWSSESLHWQDLVKRPTRAIVCKAPKEAAFRFQSYAVHDKADPLTRIYPKVSLRLRAPVEVQNLLPHDFRYRIFDKNLEHNWKTFLHAGGVSPIHFAELSHLILLSVELEETTLGRSEFAIINTDNPEDLPVEHDLVLADKQERKLNLRVHYQKHADSGGAFRVQIYSPYILINKTGLPFALKTKTFFGSAKSVAGLEEFSSTAAKRKPNEPFMFSYPTDDRRNRSLLRVGDSNWSRQLSFETIGLTTEVILPSATGQEEIRVGLKVTEGLGDYKLTKVVTLCPRFILKNNFETDLRLREFGSTVEVVVKPGERHQVGFLRSGQAPQLVLGLAGSRTWSAPFKLQDIGQNYVRIPLHDGGGDEQLARVDAVLEGPCIFIRVDPEHGSWPFLLRNDSHYPIEYWQAESEAQQANNRREPRRRYRLEPNSKQPYAWDFPADDLRQLRIAVGGRERVVNPLEIGALVPFRFSHEGHTAVLSIDVRAEGSTQAVSFSHYNEEDSVFKLQRRNVETASSIASSQNGGFEAVDVDVVTTFSFSLSLEGLGISLVNRRMQELIYASFRGVTAKYSDSTTNVSYDVGVKWIQIDNQLFGGLYPILFYPSVIPKDSKELEVHPSLQASAIVLKDEAHGVTYFKYASILLQEMTVEVDEDFLFALLDFAKFSGAAEDQSSKLTEDPEEIPEPSATSKGGHLYFEVLHLHPIQLDLSFMRTDRVNVEQKLTSHNPLFFFINALTMALGNVNDAPVRLNALVIENARLSLPVLQERLTLHYGDEFFGQLYRVLGSADFLGNPVGLFTNVSSGVADFFIQPYDSVMMNGNKDLGIGIARGAGSLAKKTVFGLSDSLAKVSGSIGKGLSAATLDKQYQSQRRMRQFRNKPKHALYGVTAGAASFVTSVASGFEGLATKPLEGAESGGASGFFKGVGMGLVGAVTKPAVGIFDLANNITEGIRNTTTVFDQTGIDRVRLPRFTASDGVLRPYSEREALGQNWLKNVENGKYFSEEFVAHLDLPSSEDTLVVILTTRRILLVKVTKLKVGWDVPIADLSTISLETSGISLVLRDGHPGPFLAIADQSARLWLFRHLERITQAHNARRTVE</sequence>
<dbReference type="Pfam" id="PF25033">
    <property type="entry name" value="VPS13_M"/>
    <property type="match status" value="1"/>
</dbReference>
<dbReference type="GO" id="GO:0007005">
    <property type="term" value="P:mitochondrion organization"/>
    <property type="evidence" value="ECO:0007669"/>
    <property type="project" value="TreeGrafter"/>
</dbReference>
<evidence type="ECO:0000259" key="5">
    <source>
        <dbReference type="Pfam" id="PF12624"/>
    </source>
</evidence>
<proteinExistence type="inferred from homology"/>
<name>A0A194SCX0_RHOGW</name>
<feature type="domain" description="Chorein N-terminal" evidence="5">
    <location>
        <begin position="40"/>
        <end position="861"/>
    </location>
</feature>
<feature type="region of interest" description="Disordered" evidence="4">
    <location>
        <begin position="1092"/>
        <end position="1118"/>
    </location>
</feature>
<dbReference type="OMA" id="SGWRPIR"/>
<feature type="domain" description="Vacuolar protein sorting-associated protein 13 VPS13 adaptor binding" evidence="7">
    <location>
        <begin position="2004"/>
        <end position="2571"/>
    </location>
</feature>
<dbReference type="PANTHER" id="PTHR16166:SF93">
    <property type="entry name" value="INTERMEMBRANE LIPID TRANSFER PROTEIN VPS13"/>
    <property type="match status" value="1"/>
</dbReference>
<dbReference type="PANTHER" id="PTHR16166">
    <property type="entry name" value="VACUOLAR PROTEIN SORTING-ASSOCIATED PROTEIN VPS13"/>
    <property type="match status" value="1"/>
</dbReference>
<feature type="region of interest" description="Disordered" evidence="4">
    <location>
        <begin position="1431"/>
        <end position="1454"/>
    </location>
</feature>
<dbReference type="EMBL" id="KQ474073">
    <property type="protein sequence ID" value="KPV78290.1"/>
    <property type="molecule type" value="Genomic_DNA"/>
</dbReference>
<dbReference type="GO" id="GO:0045053">
    <property type="term" value="P:protein retention in Golgi apparatus"/>
    <property type="evidence" value="ECO:0007669"/>
    <property type="project" value="TreeGrafter"/>
</dbReference>
<evidence type="ECO:0000313" key="9">
    <source>
        <dbReference type="EMBL" id="KPV78290.1"/>
    </source>
</evidence>
<evidence type="ECO:0000256" key="2">
    <source>
        <dbReference type="ARBA" id="ARBA00022448"/>
    </source>
</evidence>
<evidence type="ECO:0000256" key="4">
    <source>
        <dbReference type="SAM" id="MobiDB-lite"/>
    </source>
</evidence>
<feature type="region of interest" description="Disordered" evidence="4">
    <location>
        <begin position="1771"/>
        <end position="1821"/>
    </location>
</feature>
<keyword evidence="10" id="KW-1185">Reference proteome</keyword>
<gene>
    <name evidence="9" type="ORF">RHOBADRAFT_32932</name>
</gene>
<feature type="domain" description="Intermembrane lipid transfer protein VPS13-like C-terminal" evidence="8">
    <location>
        <begin position="3095"/>
        <end position="3202"/>
    </location>
</feature>
<dbReference type="Proteomes" id="UP000053890">
    <property type="component" value="Unassembled WGS sequence"/>
</dbReference>
<evidence type="ECO:0000256" key="1">
    <source>
        <dbReference type="ARBA" id="ARBA00006545"/>
    </source>
</evidence>
<dbReference type="Pfam" id="PF25037">
    <property type="entry name" value="VPS13_C"/>
    <property type="match status" value="1"/>
</dbReference>
<dbReference type="GO" id="GO:0045324">
    <property type="term" value="P:late endosome to vacuole transport"/>
    <property type="evidence" value="ECO:0007669"/>
    <property type="project" value="TreeGrafter"/>
</dbReference>
<dbReference type="InterPro" id="IPR056748">
    <property type="entry name" value="VPS13-like_C"/>
</dbReference>
<keyword evidence="3" id="KW-0445">Lipid transport</keyword>
<dbReference type="STRING" id="578459.A0A194SCX0"/>
<evidence type="ECO:0000313" key="10">
    <source>
        <dbReference type="Proteomes" id="UP000053890"/>
    </source>
</evidence>
<dbReference type="GO" id="GO:0006623">
    <property type="term" value="P:protein targeting to vacuole"/>
    <property type="evidence" value="ECO:0007669"/>
    <property type="project" value="TreeGrafter"/>
</dbReference>
<feature type="compositionally biased region" description="Acidic residues" evidence="4">
    <location>
        <begin position="898"/>
        <end position="925"/>
    </location>
</feature>
<feature type="region of interest" description="Disordered" evidence="4">
    <location>
        <begin position="1"/>
        <end position="30"/>
    </location>
</feature>
<dbReference type="RefSeq" id="XP_018274339.1">
    <property type="nucleotide sequence ID" value="XM_018413065.1"/>
</dbReference>
<dbReference type="GeneID" id="28973514"/>
<protein>
    <recommendedName>
        <fullName evidence="11">Vacuolar protein sorting-associated protein</fullName>
    </recommendedName>
</protein>
<dbReference type="Pfam" id="PF12624">
    <property type="entry name" value="VPS13_N"/>
    <property type="match status" value="1"/>
</dbReference>
<evidence type="ECO:0000259" key="7">
    <source>
        <dbReference type="Pfam" id="PF25036"/>
    </source>
</evidence>
<evidence type="ECO:0008006" key="11">
    <source>
        <dbReference type="Google" id="ProtNLM"/>
    </source>
</evidence>
<reference evidence="9 10" key="1">
    <citation type="journal article" date="2015" name="Front. Microbiol.">
        <title>Genome sequence of the plant growth promoting endophytic yeast Rhodotorula graminis WP1.</title>
        <authorList>
            <person name="Firrincieli A."/>
            <person name="Otillar R."/>
            <person name="Salamov A."/>
            <person name="Schmutz J."/>
            <person name="Khan Z."/>
            <person name="Redman R.S."/>
            <person name="Fleck N.D."/>
            <person name="Lindquist E."/>
            <person name="Grigoriev I.V."/>
            <person name="Doty S.L."/>
        </authorList>
    </citation>
    <scope>NUCLEOTIDE SEQUENCE [LARGE SCALE GENOMIC DNA]</scope>
    <source>
        <strain evidence="9 10">WP1</strain>
    </source>
</reference>
<feature type="region of interest" description="Disordered" evidence="4">
    <location>
        <begin position="866"/>
        <end position="940"/>
    </location>
</feature>
<dbReference type="InterPro" id="IPR056747">
    <property type="entry name" value="VPS13-like_M"/>
</dbReference>
<keyword evidence="2" id="KW-0813">Transport</keyword>
<dbReference type="GO" id="GO:0006869">
    <property type="term" value="P:lipid transport"/>
    <property type="evidence" value="ECO:0007669"/>
    <property type="project" value="UniProtKB-KW"/>
</dbReference>
<dbReference type="InterPro" id="IPR026847">
    <property type="entry name" value="VPS13"/>
</dbReference>
<dbReference type="InterPro" id="IPR026854">
    <property type="entry name" value="VPS13_N"/>
</dbReference>
<dbReference type="Pfam" id="PF25036">
    <property type="entry name" value="VPS13_VAB"/>
    <property type="match status" value="1"/>
</dbReference>
<dbReference type="InterPro" id="IPR009543">
    <property type="entry name" value="VPS13_VAB"/>
</dbReference>
<feature type="domain" description="VPS13-like middle region" evidence="6">
    <location>
        <begin position="1144"/>
        <end position="1945"/>
    </location>
</feature>
<accession>A0A194SCX0</accession>
<evidence type="ECO:0000259" key="8">
    <source>
        <dbReference type="Pfam" id="PF25037"/>
    </source>
</evidence>